<name>A0A6L2KJK2_TANCI</name>
<dbReference type="PANTHER" id="PTHR36734">
    <property type="entry name" value="YCF37-LIKE PROTEIN"/>
    <property type="match status" value="1"/>
</dbReference>
<dbReference type="PANTHER" id="PTHR36734:SF1">
    <property type="entry name" value="OS02G0815300 PROTEIN"/>
    <property type="match status" value="1"/>
</dbReference>
<protein>
    <submittedName>
        <fullName evidence="2">Homolog of Synechocystis YCF37</fullName>
    </submittedName>
</protein>
<dbReference type="EMBL" id="BKCJ010002577">
    <property type="protein sequence ID" value="GEU49526.1"/>
    <property type="molecule type" value="Genomic_DNA"/>
</dbReference>
<proteinExistence type="predicted"/>
<dbReference type="AlphaFoldDB" id="A0A6L2KJK2"/>
<evidence type="ECO:0000256" key="1">
    <source>
        <dbReference type="SAM" id="MobiDB-lite"/>
    </source>
</evidence>
<evidence type="ECO:0000313" key="2">
    <source>
        <dbReference type="EMBL" id="GEU49526.1"/>
    </source>
</evidence>
<sequence>MSSTLTNLLQNPISNRRSAPTTATLQCTKPSSVHITTPNRRQLLFLMTTGTALTAMQGPSYAADIGLFGLRKKIEKVEEEAVEIVKEGFESAEKGVEAIERGEKEIESEVSFELGSGGGLVQAGVVAGAEVVAVLVATSVVNGILGPEST</sequence>
<organism evidence="2">
    <name type="scientific">Tanacetum cinerariifolium</name>
    <name type="common">Dalmatian daisy</name>
    <name type="synonym">Chrysanthemum cinerariifolium</name>
    <dbReference type="NCBI Taxonomy" id="118510"/>
    <lineage>
        <taxon>Eukaryota</taxon>
        <taxon>Viridiplantae</taxon>
        <taxon>Streptophyta</taxon>
        <taxon>Embryophyta</taxon>
        <taxon>Tracheophyta</taxon>
        <taxon>Spermatophyta</taxon>
        <taxon>Magnoliopsida</taxon>
        <taxon>eudicotyledons</taxon>
        <taxon>Gunneridae</taxon>
        <taxon>Pentapetalae</taxon>
        <taxon>asterids</taxon>
        <taxon>campanulids</taxon>
        <taxon>Asterales</taxon>
        <taxon>Asteraceae</taxon>
        <taxon>Asteroideae</taxon>
        <taxon>Anthemideae</taxon>
        <taxon>Anthemidinae</taxon>
        <taxon>Tanacetum</taxon>
    </lineage>
</organism>
<reference evidence="2" key="1">
    <citation type="journal article" date="2019" name="Sci. Rep.">
        <title>Draft genome of Tanacetum cinerariifolium, the natural source of mosquito coil.</title>
        <authorList>
            <person name="Yamashiro T."/>
            <person name="Shiraishi A."/>
            <person name="Satake H."/>
            <person name="Nakayama K."/>
        </authorList>
    </citation>
    <scope>NUCLEOTIDE SEQUENCE</scope>
</reference>
<comment type="caution">
    <text evidence="2">The sequence shown here is derived from an EMBL/GenBank/DDBJ whole genome shotgun (WGS) entry which is preliminary data.</text>
</comment>
<gene>
    <name evidence="2" type="ORF">Tci_021504</name>
</gene>
<dbReference type="GO" id="GO:0009534">
    <property type="term" value="C:chloroplast thylakoid"/>
    <property type="evidence" value="ECO:0007669"/>
    <property type="project" value="TreeGrafter"/>
</dbReference>
<feature type="region of interest" description="Disordered" evidence="1">
    <location>
        <begin position="1"/>
        <end position="24"/>
    </location>
</feature>
<accession>A0A6L2KJK2</accession>